<comment type="caution">
    <text evidence="2">The sequence shown here is derived from an EMBL/GenBank/DDBJ whole genome shotgun (WGS) entry which is preliminary data.</text>
</comment>
<dbReference type="InterPro" id="IPR041698">
    <property type="entry name" value="Methyltransf_25"/>
</dbReference>
<organism evidence="2 3">
    <name type="scientific">Nonomuraea typhae</name>
    <dbReference type="NCBI Taxonomy" id="2603600"/>
    <lineage>
        <taxon>Bacteria</taxon>
        <taxon>Bacillati</taxon>
        <taxon>Actinomycetota</taxon>
        <taxon>Actinomycetes</taxon>
        <taxon>Streptosporangiales</taxon>
        <taxon>Streptosporangiaceae</taxon>
        <taxon>Nonomuraea</taxon>
    </lineage>
</organism>
<dbReference type="EMBL" id="JBITGY010000010">
    <property type="protein sequence ID" value="MFI6502846.1"/>
    <property type="molecule type" value="Genomic_DNA"/>
</dbReference>
<evidence type="ECO:0000259" key="1">
    <source>
        <dbReference type="Pfam" id="PF13649"/>
    </source>
</evidence>
<dbReference type="GO" id="GO:0032259">
    <property type="term" value="P:methylation"/>
    <property type="evidence" value="ECO:0007669"/>
    <property type="project" value="UniProtKB-KW"/>
</dbReference>
<dbReference type="Pfam" id="PF13649">
    <property type="entry name" value="Methyltransf_25"/>
    <property type="match status" value="1"/>
</dbReference>
<evidence type="ECO:0000313" key="3">
    <source>
        <dbReference type="Proteomes" id="UP001612741"/>
    </source>
</evidence>
<keyword evidence="2" id="KW-0808">Transferase</keyword>
<gene>
    <name evidence="2" type="ORF">ACIBG2_36090</name>
</gene>
<dbReference type="RefSeq" id="WP_397088413.1">
    <property type="nucleotide sequence ID" value="NZ_JBITGY010000010.1"/>
</dbReference>
<name>A0ABW7Z3V6_9ACTN</name>
<dbReference type="InterPro" id="IPR029063">
    <property type="entry name" value="SAM-dependent_MTases_sf"/>
</dbReference>
<sequence>MLADVLDLSDAAVSSGLLVQLPLARRALARLWYDRRFGVNTADFATLTDLGLEHPERVYYSPAHWGTLRRALPARDVGEHDVFLDLGAGKGRMMLEAASGYAFKRVIGVELSPELTEVTRRNLAATRLRLRARDVEVVQSDVLDYDIPDDVSVVFLNNPFRGEIFASAVERLLASAGRAPRPITMIYFNPVEEPHLLQTGRFQHVRTVVPRWRKVEGIYGTTRVYKVT</sequence>
<feature type="domain" description="Methyltransferase" evidence="1">
    <location>
        <begin position="84"/>
        <end position="178"/>
    </location>
</feature>
<dbReference type="Gene3D" id="3.40.50.150">
    <property type="entry name" value="Vaccinia Virus protein VP39"/>
    <property type="match status" value="1"/>
</dbReference>
<keyword evidence="2" id="KW-0489">Methyltransferase</keyword>
<dbReference type="GO" id="GO:0008168">
    <property type="term" value="F:methyltransferase activity"/>
    <property type="evidence" value="ECO:0007669"/>
    <property type="project" value="UniProtKB-KW"/>
</dbReference>
<protein>
    <submittedName>
        <fullName evidence="2">Methyltransferase domain-containing protein</fullName>
    </submittedName>
</protein>
<accession>A0ABW7Z3V6</accession>
<evidence type="ECO:0000313" key="2">
    <source>
        <dbReference type="EMBL" id="MFI6502846.1"/>
    </source>
</evidence>
<dbReference type="CDD" id="cd02440">
    <property type="entry name" value="AdoMet_MTases"/>
    <property type="match status" value="1"/>
</dbReference>
<keyword evidence="3" id="KW-1185">Reference proteome</keyword>
<dbReference type="Proteomes" id="UP001612741">
    <property type="component" value="Unassembled WGS sequence"/>
</dbReference>
<proteinExistence type="predicted"/>
<dbReference type="SUPFAM" id="SSF53335">
    <property type="entry name" value="S-adenosyl-L-methionine-dependent methyltransferases"/>
    <property type="match status" value="1"/>
</dbReference>
<reference evidence="2 3" key="1">
    <citation type="submission" date="2024-10" db="EMBL/GenBank/DDBJ databases">
        <title>The Natural Products Discovery Center: Release of the First 8490 Sequenced Strains for Exploring Actinobacteria Biosynthetic Diversity.</title>
        <authorList>
            <person name="Kalkreuter E."/>
            <person name="Kautsar S.A."/>
            <person name="Yang D."/>
            <person name="Bader C.D."/>
            <person name="Teijaro C.N."/>
            <person name="Fluegel L."/>
            <person name="Davis C.M."/>
            <person name="Simpson J.R."/>
            <person name="Lauterbach L."/>
            <person name="Steele A.D."/>
            <person name="Gui C."/>
            <person name="Meng S."/>
            <person name="Li G."/>
            <person name="Viehrig K."/>
            <person name="Ye F."/>
            <person name="Su P."/>
            <person name="Kiefer A.F."/>
            <person name="Nichols A."/>
            <person name="Cepeda A.J."/>
            <person name="Yan W."/>
            <person name="Fan B."/>
            <person name="Jiang Y."/>
            <person name="Adhikari A."/>
            <person name="Zheng C.-J."/>
            <person name="Schuster L."/>
            <person name="Cowan T.M."/>
            <person name="Smanski M.J."/>
            <person name="Chevrette M.G."/>
            <person name="De Carvalho L.P.S."/>
            <person name="Shen B."/>
        </authorList>
    </citation>
    <scope>NUCLEOTIDE SEQUENCE [LARGE SCALE GENOMIC DNA]</scope>
    <source>
        <strain evidence="2 3">NPDC050545</strain>
    </source>
</reference>